<name>A0ABW5PKY9_9BACL</name>
<keyword evidence="2" id="KW-1185">Reference proteome</keyword>
<gene>
    <name evidence="1" type="ORF">ACFSUF_20210</name>
</gene>
<dbReference type="EMBL" id="JBHUME010000013">
    <property type="protein sequence ID" value="MFD2614742.1"/>
    <property type="molecule type" value="Genomic_DNA"/>
</dbReference>
<reference evidence="2" key="1">
    <citation type="journal article" date="2019" name="Int. J. Syst. Evol. Microbiol.">
        <title>The Global Catalogue of Microorganisms (GCM) 10K type strain sequencing project: providing services to taxonomists for standard genome sequencing and annotation.</title>
        <authorList>
            <consortium name="The Broad Institute Genomics Platform"/>
            <consortium name="The Broad Institute Genome Sequencing Center for Infectious Disease"/>
            <person name="Wu L."/>
            <person name="Ma J."/>
        </authorList>
    </citation>
    <scope>NUCLEOTIDE SEQUENCE [LARGE SCALE GENOMIC DNA]</scope>
    <source>
        <strain evidence="2">KCTC 3950</strain>
    </source>
</reference>
<evidence type="ECO:0000313" key="2">
    <source>
        <dbReference type="Proteomes" id="UP001597541"/>
    </source>
</evidence>
<dbReference type="Proteomes" id="UP001597541">
    <property type="component" value="Unassembled WGS sequence"/>
</dbReference>
<protein>
    <recommendedName>
        <fullName evidence="3">HicB-like antitoxin of toxin-antitoxin system domain-containing protein</fullName>
    </recommendedName>
</protein>
<comment type="caution">
    <text evidence="1">The sequence shown here is derived from an EMBL/GenBank/DDBJ whole genome shotgun (WGS) entry which is preliminary data.</text>
</comment>
<organism evidence="1 2">
    <name type="scientific">Paenibacillus gansuensis</name>
    <dbReference type="NCBI Taxonomy" id="306542"/>
    <lineage>
        <taxon>Bacteria</taxon>
        <taxon>Bacillati</taxon>
        <taxon>Bacillota</taxon>
        <taxon>Bacilli</taxon>
        <taxon>Bacillales</taxon>
        <taxon>Paenibacillaceae</taxon>
        <taxon>Paenibacillus</taxon>
    </lineage>
</organism>
<dbReference type="RefSeq" id="WP_377605947.1">
    <property type="nucleotide sequence ID" value="NZ_JBHUME010000013.1"/>
</dbReference>
<accession>A0ABW5PKY9</accession>
<sequence length="150" mass="17075">MNNQYIVIYESDASAANVAAYIPAFKESIIGDTIDEARELCIDILNLQCDSYLRKGFPLPKETATIEYIELEDMNYAVLYENFPNGEKVAYIPSFRSNIIGKDLETLRIDVQQILLSEINTLKRNGKQIPVERTIVGYLSNYNFLLPQAL</sequence>
<evidence type="ECO:0000313" key="1">
    <source>
        <dbReference type="EMBL" id="MFD2614742.1"/>
    </source>
</evidence>
<evidence type="ECO:0008006" key="3">
    <source>
        <dbReference type="Google" id="ProtNLM"/>
    </source>
</evidence>
<proteinExistence type="predicted"/>